<evidence type="ECO:0000313" key="1">
    <source>
        <dbReference type="EMBL" id="KXL52240.1"/>
    </source>
</evidence>
<sequence>MKIKQFNIKKFVAVLVVVSCFFTNIVRVDASWLTIETFQSKFQIVDFSDNMLKTTDGDRYGFMKIDGTIISAVQWDEADDFREGVAIICKDRKYGLLNLDGDIIVDTIYNSMRWMNNQVLLVSKNGKYGCIDIKGKVIIDLQWDNTFVFYEGLAFVKKGSTSYCIDESGKIIFKGEWDKVGYFQNGLAHVINTKNNLYGFIDKKGALALEVNPEYTNYYGIKEKLEISKLNNFEQGIFSFKTSGGGQGYGDVNGTIIYYSSIGNTAFFDYGINNIIVENGISKIMNDNGKVIKSLPGEIVNGLSADCFVLRYSNQLALVHANGDFITGFDFKDVWKYNDTLAIIEKNNLQKGIIDLYGNMVIEPTWDSMMSAGDGLIFAEKNYKWLLIDADNNVVDSEYDWLQTMRNEKQAFVLTTKNKKVGLLDISGNILLKNEWDSIISTDTEDTFLVQKGDTYQVMKLQEEGKTMENNTTSFVINGKQ</sequence>
<dbReference type="Pfam" id="PF14903">
    <property type="entry name" value="WG_beta_rep"/>
    <property type="match status" value="4"/>
</dbReference>
<organism evidence="1 2">
    <name type="scientific">Anaerotignum neopropionicum</name>
    <dbReference type="NCBI Taxonomy" id="36847"/>
    <lineage>
        <taxon>Bacteria</taxon>
        <taxon>Bacillati</taxon>
        <taxon>Bacillota</taxon>
        <taxon>Clostridia</taxon>
        <taxon>Lachnospirales</taxon>
        <taxon>Anaerotignaceae</taxon>
        <taxon>Anaerotignum</taxon>
    </lineage>
</organism>
<protein>
    <submittedName>
        <fullName evidence="1">KWG leptospira</fullName>
    </submittedName>
</protein>
<evidence type="ECO:0000313" key="2">
    <source>
        <dbReference type="Proteomes" id="UP000070539"/>
    </source>
</evidence>
<dbReference type="PANTHER" id="PTHR37841">
    <property type="entry name" value="GLR2918 PROTEIN"/>
    <property type="match status" value="1"/>
</dbReference>
<dbReference type="RefSeq" id="WP_066089451.1">
    <property type="nucleotide sequence ID" value="NZ_LRVM01000009.1"/>
</dbReference>
<dbReference type="AlphaFoldDB" id="A0A136WCM9"/>
<dbReference type="OrthoDB" id="210273at2"/>
<name>A0A136WCM9_9FIRM</name>
<comment type="caution">
    <text evidence="1">The sequence shown here is derived from an EMBL/GenBank/DDBJ whole genome shotgun (WGS) entry which is preliminary data.</text>
</comment>
<dbReference type="STRING" id="36847.CLNEO_24050"/>
<dbReference type="InterPro" id="IPR032774">
    <property type="entry name" value="WG_beta_rep"/>
</dbReference>
<proteinExistence type="predicted"/>
<keyword evidence="2" id="KW-1185">Reference proteome</keyword>
<gene>
    <name evidence="1" type="ORF">CLNEO_24050</name>
</gene>
<dbReference type="Proteomes" id="UP000070539">
    <property type="component" value="Unassembled WGS sequence"/>
</dbReference>
<reference evidence="1 2" key="1">
    <citation type="submission" date="2016-01" db="EMBL/GenBank/DDBJ databases">
        <title>Genome sequence of Clostridium neopropionicum X4, DSM-3847.</title>
        <authorList>
            <person name="Poehlein A."/>
            <person name="Beck M.H."/>
            <person name="Bengelsdorf F.R."/>
            <person name="Daniel R."/>
            <person name="Duerre P."/>
        </authorList>
    </citation>
    <scope>NUCLEOTIDE SEQUENCE [LARGE SCALE GENOMIC DNA]</scope>
    <source>
        <strain evidence="1 2">DSM-3847</strain>
    </source>
</reference>
<accession>A0A136WCM9</accession>
<dbReference type="EMBL" id="LRVM01000009">
    <property type="protein sequence ID" value="KXL52240.1"/>
    <property type="molecule type" value="Genomic_DNA"/>
</dbReference>
<dbReference type="PANTHER" id="PTHR37841:SF1">
    <property type="entry name" value="DUF3298 DOMAIN-CONTAINING PROTEIN"/>
    <property type="match status" value="1"/>
</dbReference>